<evidence type="ECO:0000256" key="5">
    <source>
        <dbReference type="SAM" id="Phobius"/>
    </source>
</evidence>
<keyword evidence="3 5" id="KW-1133">Transmembrane helix</keyword>
<evidence type="ECO:0000256" key="1">
    <source>
        <dbReference type="ARBA" id="ARBA00004141"/>
    </source>
</evidence>
<comment type="caution">
    <text evidence="7">The sequence shown here is derived from an EMBL/GenBank/DDBJ whole genome shotgun (WGS) entry which is preliminary data.</text>
</comment>
<keyword evidence="8" id="KW-1185">Reference proteome</keyword>
<evidence type="ECO:0000256" key="2">
    <source>
        <dbReference type="ARBA" id="ARBA00022692"/>
    </source>
</evidence>
<feature type="transmembrane region" description="Helical" evidence="5">
    <location>
        <begin position="46"/>
        <end position="63"/>
    </location>
</feature>
<gene>
    <name evidence="7" type="ORF">F1B92_03365</name>
</gene>
<feature type="transmembrane region" description="Helical" evidence="5">
    <location>
        <begin position="21"/>
        <end position="40"/>
    </location>
</feature>
<feature type="transmembrane region" description="Helical" evidence="5">
    <location>
        <begin position="402"/>
        <end position="419"/>
    </location>
</feature>
<dbReference type="Pfam" id="PF13515">
    <property type="entry name" value="FUSC_2"/>
    <property type="match status" value="1"/>
</dbReference>
<evidence type="ECO:0000256" key="4">
    <source>
        <dbReference type="ARBA" id="ARBA00023136"/>
    </source>
</evidence>
<feature type="transmembrane region" description="Helical" evidence="5">
    <location>
        <begin position="92"/>
        <end position="113"/>
    </location>
</feature>
<protein>
    <submittedName>
        <fullName evidence="7">FUSC family protein</fullName>
    </submittedName>
</protein>
<feature type="transmembrane region" description="Helical" evidence="5">
    <location>
        <begin position="425"/>
        <end position="441"/>
    </location>
</feature>
<name>A0A6L5WIE8_9BACT</name>
<dbReference type="AlphaFoldDB" id="A0A6L5WIE8"/>
<feature type="transmembrane region" description="Helical" evidence="5">
    <location>
        <begin position="476"/>
        <end position="496"/>
    </location>
</feature>
<feature type="transmembrane region" description="Helical" evidence="5">
    <location>
        <begin position="351"/>
        <end position="372"/>
    </location>
</feature>
<dbReference type="EMBL" id="VWSJ01000008">
    <property type="protein sequence ID" value="MSN96242.1"/>
    <property type="molecule type" value="Genomic_DNA"/>
</dbReference>
<accession>A0A6L5WIE8</accession>
<comment type="subcellular location">
    <subcellularLocation>
        <location evidence="1">Membrane</location>
        <topology evidence="1">Multi-pass membrane protein</topology>
    </subcellularLocation>
</comment>
<feature type="domain" description="Integral membrane bound transporter" evidence="6">
    <location>
        <begin position="364"/>
        <end position="489"/>
    </location>
</feature>
<evidence type="ECO:0000259" key="6">
    <source>
        <dbReference type="Pfam" id="PF13515"/>
    </source>
</evidence>
<keyword evidence="4 5" id="KW-0472">Membrane</keyword>
<dbReference type="Proteomes" id="UP000476338">
    <property type="component" value="Unassembled WGS sequence"/>
</dbReference>
<evidence type="ECO:0000256" key="3">
    <source>
        <dbReference type="ARBA" id="ARBA00022989"/>
    </source>
</evidence>
<sequence length="640" mass="75115">MIDKLKLFIYTYDPAKFSLIFAIKAILAMSLAGFLAYFLFGIQATMWAIQGSGGIFFINNLNCKNLAKTLHHLLFVVLCAIFINFVNFIDNLGYFLCFAMFFWFMFVGLSQIYSIDLYKVLMATSFIFIIVLTIKHSSTNFSPNIVNCGFIVGGLSATFMRFLNFMGYGRYTKNNFTALIKNIILLNSAKNEKDFILWQEKSLSQIEELKNILKTKSSNLKDLNSIKNSTRAIFYVYKFEELIYTLSNLKSKYFRKNNKKILEKALENEINFNLSELKNLFIEKDVNFRFKIYNRLKKLNQIPIFMNSLNALYSIFNIIEIGGEEKINLKLNKKEFNFKTLKKSINLKNPVFRYSFKFALTIALSIFIANLFKMLHGMWIAIGVITVMRPNLNLVTSITKQAIISTILGMGVGIGIVVMTSDFNYIFYFLILVITFMIFYLKAYPYILWNVFFMAGLTIYFSIITSNFSILMSIRFFDTLIGFILAILISNFIWPVKNKDEIMPKFKQINVNFKNLVLNLIKEDDKNFNDLLNQITLNLNNFNVLIKSSKKDEFLEIYNDFKTLYFCFFHIKFYINNQNFELLKIDLTLLKERFDMIENKINALPFYFYEEPIFLIQEKEILKLLNAIFKAQERIYLFFR</sequence>
<dbReference type="RefSeq" id="WP_154570509.1">
    <property type="nucleotide sequence ID" value="NZ_VWSJ01000008.1"/>
</dbReference>
<evidence type="ECO:0000313" key="7">
    <source>
        <dbReference type="EMBL" id="MSN96242.1"/>
    </source>
</evidence>
<reference evidence="7 8" key="1">
    <citation type="submission" date="2019-09" db="EMBL/GenBank/DDBJ databases">
        <authorList>
            <person name="Silva M."/>
            <person name="Pereira G."/>
            <person name="Lopes-Da-Costa L."/>
            <person name="Silva E."/>
        </authorList>
    </citation>
    <scope>NUCLEOTIDE SEQUENCE [LARGE SCALE GENOMIC DNA]</scope>
    <source>
        <strain evidence="7 8">FMV-PI01</strain>
    </source>
</reference>
<evidence type="ECO:0000313" key="8">
    <source>
        <dbReference type="Proteomes" id="UP000476338"/>
    </source>
</evidence>
<dbReference type="InterPro" id="IPR049453">
    <property type="entry name" value="Memb_transporter_dom"/>
</dbReference>
<keyword evidence="2 5" id="KW-0812">Transmembrane</keyword>
<feature type="transmembrane region" description="Helical" evidence="5">
    <location>
        <begin position="70"/>
        <end position="86"/>
    </location>
</feature>
<organism evidence="7 8">
    <name type="scientific">Campylobacter portucalensis</name>
    <dbReference type="NCBI Taxonomy" id="2608384"/>
    <lineage>
        <taxon>Bacteria</taxon>
        <taxon>Pseudomonadati</taxon>
        <taxon>Campylobacterota</taxon>
        <taxon>Epsilonproteobacteria</taxon>
        <taxon>Campylobacterales</taxon>
        <taxon>Campylobacteraceae</taxon>
        <taxon>Campylobacter</taxon>
    </lineage>
</organism>
<feature type="transmembrane region" description="Helical" evidence="5">
    <location>
        <begin position="448"/>
        <end position="470"/>
    </location>
</feature>
<dbReference type="GO" id="GO:0016020">
    <property type="term" value="C:membrane"/>
    <property type="evidence" value="ECO:0007669"/>
    <property type="project" value="UniProtKB-SubCell"/>
</dbReference>
<feature type="transmembrane region" description="Helical" evidence="5">
    <location>
        <begin position="144"/>
        <end position="163"/>
    </location>
</feature>
<feature type="transmembrane region" description="Helical" evidence="5">
    <location>
        <begin position="378"/>
        <end position="395"/>
    </location>
</feature>
<feature type="transmembrane region" description="Helical" evidence="5">
    <location>
        <begin position="120"/>
        <end position="138"/>
    </location>
</feature>
<proteinExistence type="predicted"/>
<reference evidence="7 8" key="2">
    <citation type="submission" date="2020-03" db="EMBL/GenBank/DDBJ databases">
        <title>Campylobacter portucalensis sp. nov., a new species of Campylobacter isolated from the reproductive tract of bulls.</title>
        <authorList>
            <person name="Silva M.F."/>
            <person name="Pereira G."/>
            <person name="Carneiro C."/>
            <person name="Hemphill A."/>
            <person name="Mateus L."/>
            <person name="Lopes-Da-Costa L."/>
            <person name="Silva E."/>
        </authorList>
    </citation>
    <scope>NUCLEOTIDE SEQUENCE [LARGE SCALE GENOMIC DNA]</scope>
    <source>
        <strain evidence="7 8">FMV-PI01</strain>
    </source>
</reference>